<dbReference type="PANTHER" id="PTHR12978">
    <property type="entry name" value="HISTIDINE TRIAD HIT PROTEIN MEMBER"/>
    <property type="match status" value="1"/>
</dbReference>
<keyword evidence="5" id="KW-0378">Hydrolase</keyword>
<dbReference type="InterPro" id="IPR029063">
    <property type="entry name" value="SAM-dependent_MTases_sf"/>
</dbReference>
<dbReference type="OrthoDB" id="10264956at2759"/>
<evidence type="ECO:0000256" key="5">
    <source>
        <dbReference type="ARBA" id="ARBA00022801"/>
    </source>
</evidence>
<evidence type="ECO:0000256" key="7">
    <source>
        <dbReference type="ARBA" id="ARBA00029885"/>
    </source>
</evidence>
<feature type="domain" description="Methyltransferase type 11" evidence="10">
    <location>
        <begin position="43"/>
        <end position="138"/>
    </location>
</feature>
<dbReference type="GO" id="GO:0000290">
    <property type="term" value="P:deadenylation-dependent decapping of nuclear-transcribed mRNA"/>
    <property type="evidence" value="ECO:0007669"/>
    <property type="project" value="InterPro"/>
</dbReference>
<dbReference type="CDD" id="cd02440">
    <property type="entry name" value="AdoMet_MTases"/>
    <property type="match status" value="1"/>
</dbReference>
<dbReference type="Gene3D" id="3.30.200.40">
    <property type="entry name" value="Scavenger mRNA decapping enzyme, N-terminal domain"/>
    <property type="match status" value="1"/>
</dbReference>
<evidence type="ECO:0000313" key="12">
    <source>
        <dbReference type="Proteomes" id="UP000789706"/>
    </source>
</evidence>
<evidence type="ECO:0000259" key="10">
    <source>
        <dbReference type="Pfam" id="PF08241"/>
    </source>
</evidence>
<keyword evidence="12" id="KW-1185">Reference proteome</keyword>
<dbReference type="InterPro" id="IPR036265">
    <property type="entry name" value="HIT-like_sf"/>
</dbReference>
<evidence type="ECO:0000256" key="6">
    <source>
        <dbReference type="ARBA" id="ARBA00023242"/>
    </source>
</evidence>
<comment type="subcellular location">
    <subcellularLocation>
        <location evidence="1">Nucleus</location>
    </subcellularLocation>
</comment>
<evidence type="ECO:0000256" key="9">
    <source>
        <dbReference type="ARBA" id="ARBA00048222"/>
    </source>
</evidence>
<dbReference type="Pfam" id="PF05652">
    <property type="entry name" value="DcpS"/>
    <property type="match status" value="1"/>
</dbReference>
<comment type="caution">
    <text evidence="11">The sequence shown here is derived from an EMBL/GenBank/DDBJ whole genome shotgun (WGS) entry which is preliminary data.</text>
</comment>
<dbReference type="Gene3D" id="3.40.50.150">
    <property type="entry name" value="Vaccinia Virus protein VP39"/>
    <property type="match status" value="1"/>
</dbReference>
<dbReference type="EMBL" id="CAJVPK010000002">
    <property type="protein sequence ID" value="CAG8432740.1"/>
    <property type="molecule type" value="Genomic_DNA"/>
</dbReference>
<dbReference type="EC" id="3.6.1.59" evidence="3"/>
<dbReference type="SUPFAM" id="SSF53335">
    <property type="entry name" value="S-adenosyl-L-methionine-dependent methyltransferases"/>
    <property type="match status" value="1"/>
</dbReference>
<name>A0A9N8UZQ1_9GLOM</name>
<keyword evidence="6" id="KW-0539">Nucleus</keyword>
<dbReference type="InterPro" id="IPR008594">
    <property type="entry name" value="DcpS/DCS2"/>
</dbReference>
<dbReference type="SUPFAM" id="SSF54197">
    <property type="entry name" value="HIT-like"/>
    <property type="match status" value="1"/>
</dbReference>
<proteinExistence type="inferred from homology"/>
<dbReference type="AlphaFoldDB" id="A0A9N8UZQ1"/>
<dbReference type="Gene3D" id="3.30.428.10">
    <property type="entry name" value="HIT-like"/>
    <property type="match status" value="1"/>
</dbReference>
<dbReference type="Pfam" id="PF08241">
    <property type="entry name" value="Methyltransf_11"/>
    <property type="match status" value="1"/>
</dbReference>
<dbReference type="InterPro" id="IPR013216">
    <property type="entry name" value="Methyltransf_11"/>
</dbReference>
<accession>A0A9N8UZQ1</accession>
<dbReference type="FunFam" id="3.30.428.10:FF:000006">
    <property type="entry name" value="m7GpppX diphosphatase"/>
    <property type="match status" value="1"/>
</dbReference>
<dbReference type="GO" id="GO:0008757">
    <property type="term" value="F:S-adenosylmethionine-dependent methyltransferase activity"/>
    <property type="evidence" value="ECO:0007669"/>
    <property type="project" value="InterPro"/>
</dbReference>
<dbReference type="GO" id="GO:0000932">
    <property type="term" value="C:P-body"/>
    <property type="evidence" value="ECO:0007669"/>
    <property type="project" value="TreeGrafter"/>
</dbReference>
<evidence type="ECO:0000256" key="3">
    <source>
        <dbReference type="ARBA" id="ARBA00012520"/>
    </source>
</evidence>
<dbReference type="PANTHER" id="PTHR12978:SF0">
    <property type="entry name" value="M7GPPPX DIPHOSPHATASE"/>
    <property type="match status" value="1"/>
</dbReference>
<evidence type="ECO:0000256" key="4">
    <source>
        <dbReference type="ARBA" id="ARBA00015636"/>
    </source>
</evidence>
<gene>
    <name evidence="11" type="ORF">DEBURN_LOCUS68</name>
</gene>
<dbReference type="GO" id="GO:0000340">
    <property type="term" value="F:RNA 7-methylguanosine cap binding"/>
    <property type="evidence" value="ECO:0007669"/>
    <property type="project" value="TreeGrafter"/>
</dbReference>
<dbReference type="InterPro" id="IPR011145">
    <property type="entry name" value="Scavenger_mRNA_decap_enz_N"/>
</dbReference>
<evidence type="ECO:0000256" key="8">
    <source>
        <dbReference type="ARBA" id="ARBA00030609"/>
    </source>
</evidence>
<evidence type="ECO:0000256" key="2">
    <source>
        <dbReference type="ARBA" id="ARBA00010208"/>
    </source>
</evidence>
<protein>
    <recommendedName>
        <fullName evidence="4">m7GpppX diphosphatase</fullName>
        <ecNumber evidence="3">3.6.1.59</ecNumber>
    </recommendedName>
    <alternativeName>
        <fullName evidence="8">Decapping scavenger enzyme</fullName>
    </alternativeName>
    <alternativeName>
        <fullName evidence="7">Scavenger mRNA-decapping enzyme DcpS</fullName>
    </alternativeName>
</protein>
<organism evidence="11 12">
    <name type="scientific">Diversispora eburnea</name>
    <dbReference type="NCBI Taxonomy" id="1213867"/>
    <lineage>
        <taxon>Eukaryota</taxon>
        <taxon>Fungi</taxon>
        <taxon>Fungi incertae sedis</taxon>
        <taxon>Mucoromycota</taxon>
        <taxon>Glomeromycotina</taxon>
        <taxon>Glomeromycetes</taxon>
        <taxon>Diversisporales</taxon>
        <taxon>Diversisporaceae</taxon>
        <taxon>Diversispora</taxon>
    </lineage>
</organism>
<comment type="similarity">
    <text evidence="2">Belongs to the HIT family.</text>
</comment>
<dbReference type="GO" id="GO:0140932">
    <property type="term" value="F:5'-(N(7)-methyl 5'-triphosphoguanosine)-[mRNA] diphosphatase activity"/>
    <property type="evidence" value="ECO:0007669"/>
    <property type="project" value="UniProtKB-EC"/>
</dbReference>
<comment type="catalytic activity">
    <reaction evidence="9">
        <text>a 5'-end (N(7)-methyl 5'-triphosphoguanosine)-ribonucleoside in mRNA + H2O = N(7)-methyl-GMP + a 5'-end diphospho-ribonucleoside in mRNA + 2 H(+)</text>
        <dbReference type="Rhea" id="RHEA:65388"/>
        <dbReference type="Rhea" id="RHEA-COMP:17165"/>
        <dbReference type="Rhea" id="RHEA-COMP:17167"/>
        <dbReference type="ChEBI" id="CHEBI:15377"/>
        <dbReference type="ChEBI" id="CHEBI:15378"/>
        <dbReference type="ChEBI" id="CHEBI:58285"/>
        <dbReference type="ChEBI" id="CHEBI:156461"/>
        <dbReference type="ChEBI" id="CHEBI:167616"/>
        <dbReference type="EC" id="3.6.1.59"/>
    </reaction>
</comment>
<reference evidence="11" key="1">
    <citation type="submission" date="2021-06" db="EMBL/GenBank/DDBJ databases">
        <authorList>
            <person name="Kallberg Y."/>
            <person name="Tangrot J."/>
            <person name="Rosling A."/>
        </authorList>
    </citation>
    <scope>NUCLEOTIDE SEQUENCE</scope>
    <source>
        <strain evidence="11">AZ414A</strain>
    </source>
</reference>
<dbReference type="GO" id="GO:0005634">
    <property type="term" value="C:nucleus"/>
    <property type="evidence" value="ECO:0007669"/>
    <property type="project" value="UniProtKB-SubCell"/>
</dbReference>
<dbReference type="SUPFAM" id="SSF102860">
    <property type="entry name" value="mRNA decapping enzyme DcpS N-terminal domain"/>
    <property type="match status" value="1"/>
</dbReference>
<evidence type="ECO:0000256" key="1">
    <source>
        <dbReference type="ARBA" id="ARBA00004123"/>
    </source>
</evidence>
<dbReference type="Proteomes" id="UP000789706">
    <property type="component" value="Unassembled WGS sequence"/>
</dbReference>
<dbReference type="Pfam" id="PF11969">
    <property type="entry name" value="DcpS_C"/>
    <property type="match status" value="1"/>
</dbReference>
<sequence length="583" mass="67148">MASQFQQDSWSPSNYLTHANFVYSIPQQDLITLLAPKSNERILDLGCGDGALTFQIQQLCKECIGIDKSHKMIKAAQEKGCNDVRVVDGEKLSEWIENEGFEGSFDAIFSNAAIHWMKNQKAVIEGIHKCLKPDGRFVAELGGHGNVEVVEKSLIATLNKLGYDGTSLSPWNFPSQEEFANLLIANSFKINSINLFPRPTHLPTNLAGWIETFGFAFLEVLKEAERNQVINEVVNMCKSETFNEKDDSWSGCPGYSDLEGFLVLTMPSWETLTPEELKEFKFVRLLNEEPRTKTATILGTLYSQNDSSNPHDSIIIIEKLHFSNDEYEILTKERISQWIPNEKNDIYHWFNGLLNKNEKWPDFKIILIYPATETHIEKYSYQPRHLVRETPEIYEKVIKPYIESIPKSRIQWVYNILSKKSESEKILLEVEGEEKGFLLIPDMKWDNKTIESLYLQAVVYRNDIRSLRDLNGSHLPLLKNLRQQILEFVPQKYPNIGSDELRLFVHYQPSYYHFHVHVTHLRNDIIVGGISIAKAFLLDDIIENLEVFAKDYYKRCTLTYVVGENETLFSKLNEAGARLNPII</sequence>
<evidence type="ECO:0000313" key="11">
    <source>
        <dbReference type="EMBL" id="CAG8432740.1"/>
    </source>
</evidence>